<protein>
    <recommendedName>
        <fullName evidence="11">MLO-like protein</fullName>
    </recommendedName>
</protein>
<comment type="caution">
    <text evidence="9">The sequence shown here is derived from an EMBL/GenBank/DDBJ whole genome shotgun (WGS) entry which is preliminary data.</text>
</comment>
<proteinExistence type="inferred from homology"/>
<evidence type="ECO:0000256" key="8">
    <source>
        <dbReference type="SAM" id="Phobius"/>
    </source>
</evidence>
<evidence type="ECO:0008006" key="11">
    <source>
        <dbReference type="Google" id="ProtNLM"/>
    </source>
</evidence>
<comment type="subcellular location">
    <subcellularLocation>
        <location evidence="1">Membrane</location>
        <topology evidence="1">Multi-pass membrane protein</topology>
    </subcellularLocation>
</comment>
<keyword evidence="4" id="KW-0611">Plant defense</keyword>
<dbReference type="AlphaFoldDB" id="A0A8T2QZX2"/>
<name>A0A8T2QZX2_CERRI</name>
<dbReference type="PANTHER" id="PTHR31942:SF77">
    <property type="entry name" value="MLO-LIKE PROTEIN 14"/>
    <property type="match status" value="1"/>
</dbReference>
<evidence type="ECO:0000256" key="6">
    <source>
        <dbReference type="ARBA" id="ARBA00023136"/>
    </source>
</evidence>
<dbReference type="GO" id="GO:0006952">
    <property type="term" value="P:defense response"/>
    <property type="evidence" value="ECO:0007669"/>
    <property type="project" value="UniProtKB-KW"/>
</dbReference>
<feature type="transmembrane region" description="Helical" evidence="8">
    <location>
        <begin position="267"/>
        <end position="291"/>
    </location>
</feature>
<dbReference type="Pfam" id="PF03094">
    <property type="entry name" value="Mlo"/>
    <property type="match status" value="1"/>
</dbReference>
<keyword evidence="10" id="KW-1185">Reference proteome</keyword>
<sequence>MVKVFLSDIDCGRPLAAESGCRHQSPSNFFHSLIFPTSPNSTTESTVYTTRSLQLTSYSDDNCLARTRKRSLYQSLERIKEELMLLGFISLFMSVLATVFLEICVDESSYNRQVTICKQSMHLNEDLQEKNGFFLFYRYVIDHHTRSEHMCPKGKRPFVSFEDIHEIHGLLFVTAATHIVYSCMTVRFALLKVWSWSSWENDAHGDSYNNFADISKEASLDRHFLFTLYHTSKPWNFKRFLVWMACFIRQFSNAIDRADYLTIRSGFIAVCVCSFFSPSICFIIIILVLCIF</sequence>
<evidence type="ECO:0000256" key="2">
    <source>
        <dbReference type="ARBA" id="ARBA00006574"/>
    </source>
</evidence>
<organism evidence="9 10">
    <name type="scientific">Ceratopteris richardii</name>
    <name type="common">Triangle waterfern</name>
    <dbReference type="NCBI Taxonomy" id="49495"/>
    <lineage>
        <taxon>Eukaryota</taxon>
        <taxon>Viridiplantae</taxon>
        <taxon>Streptophyta</taxon>
        <taxon>Embryophyta</taxon>
        <taxon>Tracheophyta</taxon>
        <taxon>Polypodiopsida</taxon>
        <taxon>Polypodiidae</taxon>
        <taxon>Polypodiales</taxon>
        <taxon>Pteridineae</taxon>
        <taxon>Pteridaceae</taxon>
        <taxon>Parkerioideae</taxon>
        <taxon>Ceratopteris</taxon>
    </lineage>
</organism>
<reference evidence="9" key="1">
    <citation type="submission" date="2021-08" db="EMBL/GenBank/DDBJ databases">
        <title>WGS assembly of Ceratopteris richardii.</title>
        <authorList>
            <person name="Marchant D.B."/>
            <person name="Chen G."/>
            <person name="Jenkins J."/>
            <person name="Shu S."/>
            <person name="Leebens-Mack J."/>
            <person name="Grimwood J."/>
            <person name="Schmutz J."/>
            <person name="Soltis P."/>
            <person name="Soltis D."/>
            <person name="Chen Z.-H."/>
        </authorList>
    </citation>
    <scope>NUCLEOTIDE SEQUENCE</scope>
    <source>
        <strain evidence="9">Whitten #5841</strain>
        <tissue evidence="9">Leaf</tissue>
    </source>
</reference>
<keyword evidence="6 8" id="KW-0472">Membrane</keyword>
<dbReference type="PANTHER" id="PTHR31942">
    <property type="entry name" value="MLO-LIKE PROTEIN 1"/>
    <property type="match status" value="1"/>
</dbReference>
<evidence type="ECO:0000256" key="5">
    <source>
        <dbReference type="ARBA" id="ARBA00022989"/>
    </source>
</evidence>
<evidence type="ECO:0000256" key="3">
    <source>
        <dbReference type="ARBA" id="ARBA00022692"/>
    </source>
</evidence>
<feature type="transmembrane region" description="Helical" evidence="8">
    <location>
        <begin position="83"/>
        <end position="101"/>
    </location>
</feature>
<gene>
    <name evidence="9" type="ORF">KP509_31G053500</name>
</gene>
<evidence type="ECO:0000313" key="9">
    <source>
        <dbReference type="EMBL" id="KAH7289011.1"/>
    </source>
</evidence>
<evidence type="ECO:0000256" key="7">
    <source>
        <dbReference type="ARBA" id="ARBA00023265"/>
    </source>
</evidence>
<dbReference type="EMBL" id="CM035436">
    <property type="protein sequence ID" value="KAH7289011.1"/>
    <property type="molecule type" value="Genomic_DNA"/>
</dbReference>
<accession>A0A8T2QZX2</accession>
<dbReference type="GO" id="GO:0016020">
    <property type="term" value="C:membrane"/>
    <property type="evidence" value="ECO:0007669"/>
    <property type="project" value="UniProtKB-SubCell"/>
</dbReference>
<dbReference type="Proteomes" id="UP000825935">
    <property type="component" value="Chromosome 31"/>
</dbReference>
<evidence type="ECO:0000313" key="10">
    <source>
        <dbReference type="Proteomes" id="UP000825935"/>
    </source>
</evidence>
<keyword evidence="3 8" id="KW-0812">Transmembrane</keyword>
<keyword evidence="5 8" id="KW-1133">Transmembrane helix</keyword>
<keyword evidence="7" id="KW-0568">Pathogenesis-related protein</keyword>
<evidence type="ECO:0000256" key="1">
    <source>
        <dbReference type="ARBA" id="ARBA00004141"/>
    </source>
</evidence>
<evidence type="ECO:0000256" key="4">
    <source>
        <dbReference type="ARBA" id="ARBA00022821"/>
    </source>
</evidence>
<dbReference type="OrthoDB" id="1388414at2759"/>
<comment type="similarity">
    <text evidence="2">Belongs to the MLO family.</text>
</comment>
<dbReference type="InterPro" id="IPR004326">
    <property type="entry name" value="Mlo"/>
</dbReference>